<organism evidence="2">
    <name type="scientific">Eremomyces bilateralis CBS 781.70</name>
    <dbReference type="NCBI Taxonomy" id="1392243"/>
    <lineage>
        <taxon>Eukaryota</taxon>
        <taxon>Fungi</taxon>
        <taxon>Dikarya</taxon>
        <taxon>Ascomycota</taxon>
        <taxon>Pezizomycotina</taxon>
        <taxon>Dothideomycetes</taxon>
        <taxon>Dothideomycetes incertae sedis</taxon>
        <taxon>Eremomycetales</taxon>
        <taxon>Eremomycetaceae</taxon>
        <taxon>Eremomyces</taxon>
    </lineage>
</organism>
<dbReference type="Gene3D" id="2.40.50.140">
    <property type="entry name" value="Nucleic acid-binding proteins"/>
    <property type="match status" value="1"/>
</dbReference>
<dbReference type="GO" id="GO:0003697">
    <property type="term" value="F:single-stranded DNA binding"/>
    <property type="evidence" value="ECO:0007669"/>
    <property type="project" value="TreeGrafter"/>
</dbReference>
<dbReference type="PANTHER" id="PTHR21166">
    <property type="entry name" value="CELL DIVISION CONTROL PROTEIN 24 OB DOMAIN-CONTAINING PROTEIN-RELATED"/>
    <property type="match status" value="1"/>
</dbReference>
<keyword evidence="3" id="KW-1185">Reference proteome</keyword>
<dbReference type="InterPro" id="IPR052469">
    <property type="entry name" value="MEIOB"/>
</dbReference>
<dbReference type="InterPro" id="IPR012340">
    <property type="entry name" value="NA-bd_OB-fold"/>
</dbReference>
<dbReference type="SUPFAM" id="SSF50249">
    <property type="entry name" value="Nucleic acid-binding proteins"/>
    <property type="match status" value="2"/>
</dbReference>
<dbReference type="GO" id="GO:0008310">
    <property type="term" value="F:single-stranded DNA 3'-5' DNA exonuclease activity"/>
    <property type="evidence" value="ECO:0007669"/>
    <property type="project" value="TreeGrafter"/>
</dbReference>
<reference evidence="4" key="2">
    <citation type="submission" date="2020-04" db="EMBL/GenBank/DDBJ databases">
        <authorList>
            <consortium name="NCBI Genome Project"/>
        </authorList>
    </citation>
    <scope>NUCLEOTIDE SEQUENCE</scope>
    <source>
        <strain evidence="4">CBS 781.70</strain>
    </source>
</reference>
<dbReference type="RefSeq" id="XP_033536826.1">
    <property type="nucleotide sequence ID" value="XM_033677420.1"/>
</dbReference>
<proteinExistence type="predicted"/>
<evidence type="ECO:0000313" key="4">
    <source>
        <dbReference type="RefSeq" id="XP_033536826.1"/>
    </source>
</evidence>
<feature type="region of interest" description="Disordered" evidence="1">
    <location>
        <begin position="1"/>
        <end position="23"/>
    </location>
</feature>
<protein>
    <recommendedName>
        <fullName evidence="5">Nucleic acid-binding protein</fullName>
    </recommendedName>
</protein>
<accession>A0A6G1GAU9</accession>
<feature type="compositionally biased region" description="Acidic residues" evidence="1">
    <location>
        <begin position="1"/>
        <end position="10"/>
    </location>
</feature>
<evidence type="ECO:0000313" key="3">
    <source>
        <dbReference type="Proteomes" id="UP000504638"/>
    </source>
</evidence>
<reference evidence="2 4" key="1">
    <citation type="submission" date="2020-01" db="EMBL/GenBank/DDBJ databases">
        <authorList>
            <consortium name="DOE Joint Genome Institute"/>
            <person name="Haridas S."/>
            <person name="Albert R."/>
            <person name="Binder M."/>
            <person name="Bloem J."/>
            <person name="Labutti K."/>
            <person name="Salamov A."/>
            <person name="Andreopoulos B."/>
            <person name="Baker S.E."/>
            <person name="Barry K."/>
            <person name="Bills G."/>
            <person name="Bluhm B.H."/>
            <person name="Cannon C."/>
            <person name="Castanera R."/>
            <person name="Culley D.E."/>
            <person name="Daum C."/>
            <person name="Ezra D."/>
            <person name="Gonzalez J.B."/>
            <person name="Henrissat B."/>
            <person name="Kuo A."/>
            <person name="Liang C."/>
            <person name="Lipzen A."/>
            <person name="Lutzoni F."/>
            <person name="Magnuson J."/>
            <person name="Mondo S."/>
            <person name="Nolan M."/>
            <person name="Ohm R."/>
            <person name="Pangilinan J."/>
            <person name="Park H.-J."/>
            <person name="Ramirez L."/>
            <person name="Alfaro M."/>
            <person name="Sun H."/>
            <person name="Tritt A."/>
            <person name="Yoshinaga Y."/>
            <person name="Zwiers L.-H."/>
            <person name="Turgeon B.G."/>
            <person name="Goodwin S.B."/>
            <person name="Spatafora J.W."/>
            <person name="Crous P.W."/>
            <person name="Grigoriev I.V."/>
        </authorList>
    </citation>
    <scope>NUCLEOTIDE SEQUENCE</scope>
    <source>
        <strain evidence="2 4">CBS 781.70</strain>
    </source>
</reference>
<dbReference type="GO" id="GO:0000712">
    <property type="term" value="P:resolution of meiotic recombination intermediates"/>
    <property type="evidence" value="ECO:0007669"/>
    <property type="project" value="TreeGrafter"/>
</dbReference>
<reference evidence="4" key="3">
    <citation type="submission" date="2025-04" db="UniProtKB">
        <authorList>
            <consortium name="RefSeq"/>
        </authorList>
    </citation>
    <scope>IDENTIFICATION</scope>
    <source>
        <strain evidence="4">CBS 781.70</strain>
    </source>
</reference>
<dbReference type="EMBL" id="ML975152">
    <property type="protein sequence ID" value="KAF1815195.1"/>
    <property type="molecule type" value="Genomic_DNA"/>
</dbReference>
<name>A0A6G1GAU9_9PEZI</name>
<dbReference type="Proteomes" id="UP000504638">
    <property type="component" value="Unplaced"/>
</dbReference>
<dbReference type="OrthoDB" id="3248508at2759"/>
<evidence type="ECO:0000256" key="1">
    <source>
        <dbReference type="SAM" id="MobiDB-lite"/>
    </source>
</evidence>
<dbReference type="PANTHER" id="PTHR21166:SF2">
    <property type="entry name" value="CELL DIVISION CONTROL PROTEIN 24 OB DOMAIN-CONTAINING PROTEIN-RELATED"/>
    <property type="match status" value="1"/>
</dbReference>
<evidence type="ECO:0008006" key="5">
    <source>
        <dbReference type="Google" id="ProtNLM"/>
    </source>
</evidence>
<dbReference type="GeneID" id="54417990"/>
<evidence type="ECO:0000313" key="2">
    <source>
        <dbReference type="EMBL" id="KAF1815195.1"/>
    </source>
</evidence>
<dbReference type="AlphaFoldDB" id="A0A6G1GAU9"/>
<gene>
    <name evidence="2 4" type="ORF">P152DRAFT_431561</name>
</gene>
<sequence>MSGGFTDDEINCANDPPANTAWNPQREYEEYGIGNLNSGPQCVAFMGRIVNYFDQNKSSKGQNAAKGCVKMIVRDDTGAISVKLWYAHKPYDIYLGLLVTIWTPHISYGERGSVSVTGAPLFTSIFPERDRSCNILLHEDSDQGVLCKRPLGLRQGSQALSGLMTLKNFVEGGADVSDGKMLVCVKSMGPKRTVTTKRGTLATVAHVRVFDDTAETTISLWGFTSNSVSHWKASQTILLITNAGHKPNGNSLEVCLSSETWIDVDPELTDAAWLRNYAAKLTRRECACPAFPDGVFDFETARDAQLRALYTLADLDEFARAAPQGDIEKYMGFLSMVIMRVNLTSLMKRAMLFGGSCCGLPLYSNNPNEHCKQCAKEVCMNINPRIITQLSDETGSTTSGKVTLSPQAWEQVLGVSAPELSILSVSDLEIIEQRLLFQRLTMLFGWASEDSETGFGRICIWEVAF</sequence>